<feature type="domain" description="M23ase beta-sheet core" evidence="8">
    <location>
        <begin position="218"/>
        <end position="315"/>
    </location>
</feature>
<evidence type="ECO:0000256" key="4">
    <source>
        <dbReference type="ARBA" id="ARBA00022801"/>
    </source>
</evidence>
<dbReference type="SUPFAM" id="SSF51261">
    <property type="entry name" value="Duplicated hybrid motif"/>
    <property type="match status" value="1"/>
</dbReference>
<feature type="signal peptide" evidence="7">
    <location>
        <begin position="1"/>
        <end position="33"/>
    </location>
</feature>
<dbReference type="PANTHER" id="PTHR21666:SF288">
    <property type="entry name" value="CELL DIVISION PROTEIN YTFB"/>
    <property type="match status" value="1"/>
</dbReference>
<keyword evidence="3" id="KW-0479">Metal-binding</keyword>
<evidence type="ECO:0000256" key="1">
    <source>
        <dbReference type="ARBA" id="ARBA00001947"/>
    </source>
</evidence>
<organism evidence="9 10">
    <name type="scientific">Parvibaculum sedimenti</name>
    <dbReference type="NCBI Taxonomy" id="2608632"/>
    <lineage>
        <taxon>Bacteria</taxon>
        <taxon>Pseudomonadati</taxon>
        <taxon>Pseudomonadota</taxon>
        <taxon>Alphaproteobacteria</taxon>
        <taxon>Hyphomicrobiales</taxon>
        <taxon>Parvibaculaceae</taxon>
        <taxon>Parvibaculum</taxon>
    </lineage>
</organism>
<keyword evidence="4" id="KW-0378">Hydrolase</keyword>
<dbReference type="Gene3D" id="3.10.450.350">
    <property type="match status" value="1"/>
</dbReference>
<evidence type="ECO:0000313" key="9">
    <source>
        <dbReference type="EMBL" id="KAB7739707.1"/>
    </source>
</evidence>
<dbReference type="PANTHER" id="PTHR21666">
    <property type="entry name" value="PEPTIDASE-RELATED"/>
    <property type="match status" value="1"/>
</dbReference>
<proteinExistence type="predicted"/>
<keyword evidence="10" id="KW-1185">Reference proteome</keyword>
<evidence type="ECO:0000313" key="10">
    <source>
        <dbReference type="Proteomes" id="UP000468901"/>
    </source>
</evidence>
<evidence type="ECO:0000259" key="8">
    <source>
        <dbReference type="Pfam" id="PF01551"/>
    </source>
</evidence>
<dbReference type="AlphaFoldDB" id="A0A6N6VK87"/>
<evidence type="ECO:0000256" key="6">
    <source>
        <dbReference type="ARBA" id="ARBA00023049"/>
    </source>
</evidence>
<accession>A0A6N6VK87</accession>
<keyword evidence="2" id="KW-0645">Protease</keyword>
<dbReference type="Proteomes" id="UP000468901">
    <property type="component" value="Unassembled WGS sequence"/>
</dbReference>
<comment type="caution">
    <text evidence="9">The sequence shown here is derived from an EMBL/GenBank/DDBJ whole genome shotgun (WGS) entry which is preliminary data.</text>
</comment>
<comment type="cofactor">
    <cofactor evidence="1">
        <name>Zn(2+)</name>
        <dbReference type="ChEBI" id="CHEBI:29105"/>
    </cofactor>
</comment>
<dbReference type="Pfam" id="PF01551">
    <property type="entry name" value="Peptidase_M23"/>
    <property type="match status" value="1"/>
</dbReference>
<feature type="chain" id="PRO_5026761262" evidence="7">
    <location>
        <begin position="34"/>
        <end position="346"/>
    </location>
</feature>
<dbReference type="EMBL" id="WESC01000009">
    <property type="protein sequence ID" value="KAB7739707.1"/>
    <property type="molecule type" value="Genomic_DNA"/>
</dbReference>
<keyword evidence="6" id="KW-0482">Metalloprotease</keyword>
<dbReference type="RefSeq" id="WP_152216516.1">
    <property type="nucleotide sequence ID" value="NZ_WESC01000009.1"/>
</dbReference>
<sequence>MKQRQRNKQNLLPFISASLASSFLLFNSLPAQANTLGTLSIPSSDLPAGMRGDIDAAIDAAILKGAAMRHDMVASRTVKFMKGDTLAKVLTREGVDKAQRDAALKALGAHFDVSKLKAGDKVDVAMRGSEPSKRNLVALRLHAGKAQEVAIVSGADGAFSMQGKAPAAENPAIEKAVAVSTESWPVAAAALTLGSPVRTGRMTSPWGWRIHPVLGVRKFHKGVDYAAPKGTPVYATDDGEVQTIGWRGNYGRYIKLTHNEHLATAYAHLSRFAAGLKPGAHVRKGQVIAYIGASGLATGNHLYYEVIVDNKRVNPLQNIVVQTNLDGSKQVELEPYATQLSENVRR</sequence>
<evidence type="ECO:0000256" key="7">
    <source>
        <dbReference type="SAM" id="SignalP"/>
    </source>
</evidence>
<name>A0A6N6VK87_9HYPH</name>
<keyword evidence="5" id="KW-0862">Zinc</keyword>
<dbReference type="GO" id="GO:0006508">
    <property type="term" value="P:proteolysis"/>
    <property type="evidence" value="ECO:0007669"/>
    <property type="project" value="UniProtKB-KW"/>
</dbReference>
<protein>
    <submittedName>
        <fullName evidence="9">Peptidoglycan DD-metalloendopeptidase family protein</fullName>
    </submittedName>
</protein>
<keyword evidence="7" id="KW-0732">Signal</keyword>
<evidence type="ECO:0000256" key="5">
    <source>
        <dbReference type="ARBA" id="ARBA00022833"/>
    </source>
</evidence>
<dbReference type="CDD" id="cd12797">
    <property type="entry name" value="M23_peptidase"/>
    <property type="match status" value="1"/>
</dbReference>
<evidence type="ECO:0000256" key="3">
    <source>
        <dbReference type="ARBA" id="ARBA00022723"/>
    </source>
</evidence>
<dbReference type="GO" id="GO:0046872">
    <property type="term" value="F:metal ion binding"/>
    <property type="evidence" value="ECO:0007669"/>
    <property type="project" value="UniProtKB-KW"/>
</dbReference>
<evidence type="ECO:0000256" key="2">
    <source>
        <dbReference type="ARBA" id="ARBA00022670"/>
    </source>
</evidence>
<dbReference type="Gene3D" id="2.70.70.10">
    <property type="entry name" value="Glucose Permease (Domain IIA)"/>
    <property type="match status" value="1"/>
</dbReference>
<gene>
    <name evidence="9" type="ORF">F2P47_11585</name>
</gene>
<reference evidence="9 10" key="1">
    <citation type="submission" date="2019-09" db="EMBL/GenBank/DDBJ databases">
        <title>Parvibaculum sedimenti sp. nov., isolated from sediment.</title>
        <authorList>
            <person name="Wang Y."/>
        </authorList>
    </citation>
    <scope>NUCLEOTIDE SEQUENCE [LARGE SCALE GENOMIC DNA]</scope>
    <source>
        <strain evidence="9 10">HXT-9</strain>
    </source>
</reference>
<dbReference type="InterPro" id="IPR011055">
    <property type="entry name" value="Dup_hybrid_motif"/>
</dbReference>
<dbReference type="InterPro" id="IPR016047">
    <property type="entry name" value="M23ase_b-sheet_dom"/>
</dbReference>
<dbReference type="GO" id="GO:0004222">
    <property type="term" value="F:metalloendopeptidase activity"/>
    <property type="evidence" value="ECO:0007669"/>
    <property type="project" value="TreeGrafter"/>
</dbReference>
<dbReference type="InterPro" id="IPR050570">
    <property type="entry name" value="Cell_wall_metabolism_enzyme"/>
</dbReference>